<evidence type="ECO:0000259" key="1">
    <source>
        <dbReference type="Pfam" id="PF01030"/>
    </source>
</evidence>
<dbReference type="InterPro" id="IPR000494">
    <property type="entry name" value="Rcpt_L-dom"/>
</dbReference>
<dbReference type="EMBL" id="UZAI01017696">
    <property type="protein sequence ID" value="VDP28417.1"/>
    <property type="molecule type" value="Genomic_DNA"/>
</dbReference>
<dbReference type="SUPFAM" id="SSF52058">
    <property type="entry name" value="L domain-like"/>
    <property type="match status" value="1"/>
</dbReference>
<reference evidence="2 3" key="1">
    <citation type="submission" date="2018-11" db="EMBL/GenBank/DDBJ databases">
        <authorList>
            <consortium name="Pathogen Informatics"/>
        </authorList>
    </citation>
    <scope>NUCLEOTIDE SEQUENCE [LARGE SCALE GENOMIC DNA]</scope>
    <source>
        <strain evidence="2 3">Zambia</strain>
    </source>
</reference>
<feature type="domain" description="Receptor L-domain" evidence="1">
    <location>
        <begin position="88"/>
        <end position="192"/>
    </location>
</feature>
<proteinExistence type="predicted"/>
<accession>A0A3P8BLX8</accession>
<gene>
    <name evidence="2" type="ORF">SMRZ_LOCUS18589</name>
</gene>
<dbReference type="Proteomes" id="UP000277204">
    <property type="component" value="Unassembled WGS sequence"/>
</dbReference>
<keyword evidence="3" id="KW-1185">Reference proteome</keyword>
<dbReference type="Gene3D" id="3.80.20.20">
    <property type="entry name" value="Receptor L-domain"/>
    <property type="match status" value="1"/>
</dbReference>
<sequence>MMAYSILNTSGHPLKQLLKLSSNTNLSGNTRKLETQHSKRDCRHNFYSIRLVKYWNSLPAELVQATSQESFKRQLDFEDDTGIQLLRCSVIEGDLFVVFTRIPRDASLPLLREITGSLLVYDVEGPDDLSNLLPNLTLIRGQTLVFGYAVVIKSTSLKNIGLFSLRVIQQGGIRIDNNPQLCYVRTIDWNVILQDQSAGVSSVKIVKNGLMCPNTCSSDCSVASQSTGRLSAVGIWSPSLRDISPTDGHCWSVNKCQSSK</sequence>
<dbReference type="AlphaFoldDB" id="A0A3P8BLX8"/>
<evidence type="ECO:0000313" key="3">
    <source>
        <dbReference type="Proteomes" id="UP000277204"/>
    </source>
</evidence>
<organism evidence="2 3">
    <name type="scientific">Schistosoma margrebowiei</name>
    <dbReference type="NCBI Taxonomy" id="48269"/>
    <lineage>
        <taxon>Eukaryota</taxon>
        <taxon>Metazoa</taxon>
        <taxon>Spiralia</taxon>
        <taxon>Lophotrochozoa</taxon>
        <taxon>Platyhelminthes</taxon>
        <taxon>Trematoda</taxon>
        <taxon>Digenea</taxon>
        <taxon>Strigeidida</taxon>
        <taxon>Schistosomatoidea</taxon>
        <taxon>Schistosomatidae</taxon>
        <taxon>Schistosoma</taxon>
    </lineage>
</organism>
<protein>
    <recommendedName>
        <fullName evidence="1">Receptor L-domain domain-containing protein</fullName>
    </recommendedName>
</protein>
<evidence type="ECO:0000313" key="2">
    <source>
        <dbReference type="EMBL" id="VDP28417.1"/>
    </source>
</evidence>
<dbReference type="Pfam" id="PF01030">
    <property type="entry name" value="Recep_L_domain"/>
    <property type="match status" value="1"/>
</dbReference>
<dbReference type="InterPro" id="IPR036941">
    <property type="entry name" value="Rcpt_L-dom_sf"/>
</dbReference>
<name>A0A3P8BLX8_9TREM</name>